<accession>A0A6I8RBL6</accession>
<feature type="region of interest" description="Disordered" evidence="1">
    <location>
        <begin position="82"/>
        <end position="158"/>
    </location>
</feature>
<evidence type="ECO:0000313" key="5">
    <source>
        <dbReference type="RefSeq" id="XP_017946990.1"/>
    </source>
</evidence>
<dbReference type="AGR" id="Xenbase:XB-GENE-29071330"/>
<evidence type="ECO:0000313" key="6">
    <source>
        <dbReference type="Xenbase" id="XB-GENE-29071330"/>
    </source>
</evidence>
<reference evidence="5" key="3">
    <citation type="submission" date="2025-04" db="UniProtKB">
        <authorList>
            <consortium name="RefSeq"/>
        </authorList>
    </citation>
    <scope>IDENTIFICATION</scope>
    <source>
        <strain evidence="5">Nigerian</strain>
        <tissue evidence="5">Liver and blood</tissue>
    </source>
</reference>
<dbReference type="Xenbase" id="XB-GENE-29071330">
    <property type="gene designation" value="scppa2"/>
</dbReference>
<dbReference type="Bgee" id="ENSXETG00000039402">
    <property type="expression patterns" value="Expressed in mesonephros and 9 other cell types or tissues"/>
</dbReference>
<dbReference type="GeneID" id="100271753"/>
<feature type="compositionally biased region" description="Basic and acidic residues" evidence="1">
    <location>
        <begin position="100"/>
        <end position="109"/>
    </location>
</feature>
<evidence type="ECO:0000256" key="1">
    <source>
        <dbReference type="SAM" id="MobiDB-lite"/>
    </source>
</evidence>
<feature type="chain" id="PRO_5044634070" evidence="2">
    <location>
        <begin position="23"/>
        <end position="158"/>
    </location>
</feature>
<feature type="compositionally biased region" description="Basic and acidic residues" evidence="1">
    <location>
        <begin position="119"/>
        <end position="128"/>
    </location>
</feature>
<keyword evidence="4" id="KW-1185">Reference proteome</keyword>
<feature type="compositionally biased region" description="Basic and acidic residues" evidence="1">
    <location>
        <begin position="149"/>
        <end position="158"/>
    </location>
</feature>
<sequence>MVFTQKMKTVLLFVCLFGLAFAYTNSSSSSSESSESSKSDSSDSSSEESHTTGPAVTATAKRLTFPRGDNFRARRDLVLNLLKRDLKGKKRGSSSESDDSTTHSEDRSSTTKSTSTHSHSSESSEEHTNPTLQKVVFTPEPNTSEESSEERTTKIPVV</sequence>
<dbReference type="RefSeq" id="XP_017946990.1">
    <property type="nucleotide sequence ID" value="XM_018091501.2"/>
</dbReference>
<dbReference type="Proteomes" id="UP000008143">
    <property type="component" value="Chromosome 1"/>
</dbReference>
<feature type="region of interest" description="Disordered" evidence="1">
    <location>
        <begin position="25"/>
        <end position="69"/>
    </location>
</feature>
<evidence type="ECO:0000313" key="4">
    <source>
        <dbReference type="Proteomes" id="UP000008143"/>
    </source>
</evidence>
<feature type="signal peptide" evidence="2">
    <location>
        <begin position="1"/>
        <end position="22"/>
    </location>
</feature>
<proteinExistence type="predicted"/>
<dbReference type="Ensembl" id="ENSXETT00000071941">
    <property type="protein sequence ID" value="ENSXETP00000078374"/>
    <property type="gene ID" value="ENSXETG00000039402"/>
</dbReference>
<reference evidence="3" key="1">
    <citation type="journal article" date="2010" name="Science">
        <title>The genome of the Western clawed frog Xenopus tropicalis.</title>
        <authorList>
            <person name="Hellsten U."/>
            <person name="Harland R.M."/>
            <person name="Gilchrist M.J."/>
            <person name="Hendrix D."/>
            <person name="Jurka J."/>
            <person name="Kapitonov V."/>
            <person name="Ovcharenko I."/>
            <person name="Putnam N.H."/>
            <person name="Shu S."/>
            <person name="Taher L."/>
            <person name="Blitz I.L."/>
            <person name="Blumberg B."/>
            <person name="Dichmann D.S."/>
            <person name="Dubchak I."/>
            <person name="Amaya E."/>
            <person name="Detter J.C."/>
            <person name="Fletcher R."/>
            <person name="Gerhard D.S."/>
            <person name="Goodstein D."/>
            <person name="Graves T."/>
            <person name="Grigoriev I.V."/>
            <person name="Grimwood J."/>
            <person name="Kawashima T."/>
            <person name="Lindquist E."/>
            <person name="Lucas S.M."/>
            <person name="Mead P.E."/>
            <person name="Mitros T."/>
            <person name="Ogino H."/>
            <person name="Ohta Y."/>
            <person name="Poliakov A.V."/>
            <person name="Pollet N."/>
            <person name="Robert J."/>
            <person name="Salamov A."/>
            <person name="Sater A.K."/>
            <person name="Schmutz J."/>
            <person name="Terry A."/>
            <person name="Vize P.D."/>
            <person name="Warren W.C."/>
            <person name="Wells D."/>
            <person name="Wills A."/>
            <person name="Wilson R.K."/>
            <person name="Zimmerman L.B."/>
            <person name="Zorn A.M."/>
            <person name="Grainger R."/>
            <person name="Grammer T."/>
            <person name="Khokha M.K."/>
            <person name="Richardson P.M."/>
            <person name="Rokhsar D.S."/>
        </authorList>
    </citation>
    <scope>NUCLEOTIDE SEQUENCE [LARGE SCALE GENOMIC DNA]</scope>
    <source>
        <strain evidence="3">Nigerian</strain>
    </source>
</reference>
<protein>
    <submittedName>
        <fullName evidence="3 5">Secretory calcium-binding phosphoprotein acidic 2</fullName>
    </submittedName>
</protein>
<reference evidence="3" key="2">
    <citation type="submission" date="2020-05" db="UniProtKB">
        <authorList>
            <consortium name="Ensembl"/>
        </authorList>
    </citation>
    <scope>IDENTIFICATION</scope>
</reference>
<dbReference type="CTD" id="100271753"/>
<keyword evidence="2" id="KW-0732">Signal</keyword>
<name>A0A6I8RBL6_XENTR</name>
<organism evidence="3">
    <name type="scientific">Xenopus tropicalis</name>
    <name type="common">Western clawed frog</name>
    <name type="synonym">Silurana tropicalis</name>
    <dbReference type="NCBI Taxonomy" id="8364"/>
    <lineage>
        <taxon>Eukaryota</taxon>
        <taxon>Metazoa</taxon>
        <taxon>Chordata</taxon>
        <taxon>Craniata</taxon>
        <taxon>Vertebrata</taxon>
        <taxon>Euteleostomi</taxon>
        <taxon>Amphibia</taxon>
        <taxon>Batrachia</taxon>
        <taxon>Anura</taxon>
        <taxon>Pipoidea</taxon>
        <taxon>Pipidae</taxon>
        <taxon>Xenopodinae</taxon>
        <taxon>Xenopus</taxon>
        <taxon>Silurana</taxon>
    </lineage>
</organism>
<dbReference type="AlphaFoldDB" id="A0A6I8RBL6"/>
<evidence type="ECO:0000256" key="2">
    <source>
        <dbReference type="SAM" id="SignalP"/>
    </source>
</evidence>
<evidence type="ECO:0000313" key="3">
    <source>
        <dbReference type="Ensembl" id="ENSXETP00000078374"/>
    </source>
</evidence>
<gene>
    <name evidence="6" type="primary">scppa2</name>
    <name evidence="3 5" type="synonym">LOC100271753</name>
</gene>
<dbReference type="OMA" id="MKTAVFI"/>